<comment type="cofactor">
    <cofactor evidence="1">
        <name>pyridoxal 5'-phosphate</name>
        <dbReference type="ChEBI" id="CHEBI:597326"/>
    </cofactor>
</comment>
<dbReference type="InterPro" id="IPR015424">
    <property type="entry name" value="PyrdxlP-dep_Trfase"/>
</dbReference>
<evidence type="ECO:0000256" key="1">
    <source>
        <dbReference type="ARBA" id="ARBA00001933"/>
    </source>
</evidence>
<dbReference type="PANTHER" id="PTHR43525:SF1">
    <property type="entry name" value="PROTEIN MALY"/>
    <property type="match status" value="1"/>
</dbReference>
<dbReference type="InterPro" id="IPR015422">
    <property type="entry name" value="PyrdxlP-dep_Trfase_small"/>
</dbReference>
<organism evidence="7">
    <name type="scientific">gut metagenome</name>
    <dbReference type="NCBI Taxonomy" id="749906"/>
    <lineage>
        <taxon>unclassified sequences</taxon>
        <taxon>metagenomes</taxon>
        <taxon>organismal metagenomes</taxon>
    </lineage>
</organism>
<keyword evidence="4" id="KW-0456">Lyase</keyword>
<keyword evidence="3" id="KW-0663">Pyridoxal phosphate</keyword>
<accession>J9C4K3</accession>
<sequence length="164" mass="18600">MKYDFTTIMDRRNQDAIALEYVHIPQADGTAPKMPISQLKLKEGFDLIPMWVADMNYPTCPAILEAMEKRLKHPAFGYFNPRQEYFESIIHWHNIRHGVIGLKPEHIGYENGVIGGVMSAMQLFCAPGDKVLIHSPTYVGFTKSLTNYGYQIVCSPLKLDPQGI</sequence>
<proteinExistence type="inferred from homology"/>
<dbReference type="GO" id="GO:0047804">
    <property type="term" value="F:cysteine-S-conjugate beta-lyase activity"/>
    <property type="evidence" value="ECO:0007669"/>
    <property type="project" value="UniProtKB-EC"/>
</dbReference>
<evidence type="ECO:0000259" key="6">
    <source>
        <dbReference type="Pfam" id="PF00155"/>
    </source>
</evidence>
<evidence type="ECO:0000256" key="3">
    <source>
        <dbReference type="ARBA" id="ARBA00022898"/>
    </source>
</evidence>
<dbReference type="Gene3D" id="3.90.1150.10">
    <property type="entry name" value="Aspartate Aminotransferase, domain 1"/>
    <property type="match status" value="1"/>
</dbReference>
<dbReference type="EMBL" id="AMCI01006201">
    <property type="protein sequence ID" value="EJW94740.1"/>
    <property type="molecule type" value="Genomic_DNA"/>
</dbReference>
<feature type="domain" description="Aminotransferase class I/classII large" evidence="6">
    <location>
        <begin position="53"/>
        <end position="156"/>
    </location>
</feature>
<protein>
    <recommendedName>
        <fullName evidence="2">cysteine-S-conjugate beta-lyase</fullName>
        <ecNumber evidence="2">4.4.1.13</ecNumber>
    </recommendedName>
</protein>
<dbReference type="InterPro" id="IPR004839">
    <property type="entry name" value="Aminotransferase_I/II_large"/>
</dbReference>
<dbReference type="EC" id="4.4.1.13" evidence="2"/>
<comment type="caution">
    <text evidence="7">The sequence shown here is derived from an EMBL/GenBank/DDBJ whole genome shotgun (WGS) entry which is preliminary data.</text>
</comment>
<dbReference type="AlphaFoldDB" id="J9C4K3"/>
<dbReference type="GO" id="GO:0030170">
    <property type="term" value="F:pyridoxal phosphate binding"/>
    <property type="evidence" value="ECO:0007669"/>
    <property type="project" value="InterPro"/>
</dbReference>
<dbReference type="InterPro" id="IPR051798">
    <property type="entry name" value="Class-II_PLP-Dep_Aminotrans"/>
</dbReference>
<evidence type="ECO:0000256" key="5">
    <source>
        <dbReference type="ARBA" id="ARBA00037974"/>
    </source>
</evidence>
<dbReference type="PANTHER" id="PTHR43525">
    <property type="entry name" value="PROTEIN MALY"/>
    <property type="match status" value="1"/>
</dbReference>
<reference evidence="7" key="1">
    <citation type="journal article" date="2012" name="PLoS ONE">
        <title>Gene sets for utilization of primary and secondary nutrition supplies in the distal gut of endangered iberian lynx.</title>
        <authorList>
            <person name="Alcaide M."/>
            <person name="Messina E."/>
            <person name="Richter M."/>
            <person name="Bargiela R."/>
            <person name="Peplies J."/>
            <person name="Huws S.A."/>
            <person name="Newbold C.J."/>
            <person name="Golyshin P.N."/>
            <person name="Simon M.A."/>
            <person name="Lopez G."/>
            <person name="Yakimov M.M."/>
            <person name="Ferrer M."/>
        </authorList>
    </citation>
    <scope>NUCLEOTIDE SEQUENCE</scope>
</reference>
<dbReference type="Gene3D" id="3.40.640.10">
    <property type="entry name" value="Type I PLP-dependent aspartate aminotransferase-like (Major domain)"/>
    <property type="match status" value="1"/>
</dbReference>
<dbReference type="Pfam" id="PF00155">
    <property type="entry name" value="Aminotran_1_2"/>
    <property type="match status" value="1"/>
</dbReference>
<dbReference type="SUPFAM" id="SSF53383">
    <property type="entry name" value="PLP-dependent transferases"/>
    <property type="match status" value="1"/>
</dbReference>
<evidence type="ECO:0000256" key="4">
    <source>
        <dbReference type="ARBA" id="ARBA00023239"/>
    </source>
</evidence>
<feature type="non-terminal residue" evidence="7">
    <location>
        <position position="164"/>
    </location>
</feature>
<dbReference type="InterPro" id="IPR015421">
    <property type="entry name" value="PyrdxlP-dep_Trfase_major"/>
</dbReference>
<name>J9C4K3_9ZZZZ</name>
<evidence type="ECO:0000256" key="2">
    <source>
        <dbReference type="ARBA" id="ARBA00012224"/>
    </source>
</evidence>
<gene>
    <name evidence="7" type="ORF">EVA_17152</name>
</gene>
<evidence type="ECO:0000313" key="7">
    <source>
        <dbReference type="EMBL" id="EJW94740.1"/>
    </source>
</evidence>
<comment type="similarity">
    <text evidence="5">Belongs to the class-II pyridoxal-phosphate-dependent aminotransferase family. MalY/PatB cystathionine beta-lyase subfamily.</text>
</comment>